<proteinExistence type="predicted"/>
<dbReference type="HOGENOM" id="CLU_2918902_0_0_10"/>
<dbReference type="Proteomes" id="UP000005141">
    <property type="component" value="Unassembled WGS sequence"/>
</dbReference>
<protein>
    <submittedName>
        <fullName evidence="2">Uncharacterized protein</fullName>
    </submittedName>
</protein>
<dbReference type="AlphaFoldDB" id="G1WCD8"/>
<evidence type="ECO:0000313" key="2">
    <source>
        <dbReference type="EMBL" id="EGV30708.1"/>
    </source>
</evidence>
<reference evidence="2 3" key="1">
    <citation type="submission" date="2011-07" db="EMBL/GenBank/DDBJ databases">
        <title>The Genome Sequence of Prevotella oulorum F0390.</title>
        <authorList>
            <consortium name="The Broad Institute Genome Sequencing Platform"/>
            <consortium name="The Broad Institute Genome Sequencing Center for Infectious Disease"/>
            <person name="Earl A."/>
            <person name="Ward D."/>
            <person name="Feldgarden M."/>
            <person name="Gevers D."/>
            <person name="Izard J."/>
            <person name="Ganesan A."/>
            <person name="Baranova O.V."/>
            <person name="Blanton J.M."/>
            <person name="Tanner A.C."/>
            <person name="Dewhirst F.E."/>
            <person name="Young S.K."/>
            <person name="Zeng Q."/>
            <person name="Gargeya S."/>
            <person name="Fitzgerald M."/>
            <person name="Haas B."/>
            <person name="Abouelleil A."/>
            <person name="Alvarado L."/>
            <person name="Arachchi H.M."/>
            <person name="Berlin A."/>
            <person name="Brown A."/>
            <person name="Chapman S.B."/>
            <person name="Chen Z."/>
            <person name="Dunbar C."/>
            <person name="Freedman E."/>
            <person name="Gearin G."/>
            <person name="Gellesch M."/>
            <person name="Goldberg J."/>
            <person name="Griggs A."/>
            <person name="Gujja S."/>
            <person name="Heiman D."/>
            <person name="Howarth C."/>
            <person name="Larson L."/>
            <person name="Lui A."/>
            <person name="MacDonald P.J.P."/>
            <person name="Mehta T."/>
            <person name="Montmayeur A."/>
            <person name="Murphy C."/>
            <person name="Neiman D."/>
            <person name="Pearson M."/>
            <person name="Priest M."/>
            <person name="Roberts A."/>
            <person name="Saif S."/>
            <person name="Shea T."/>
            <person name="Shenoy N."/>
            <person name="Sisk P."/>
            <person name="Stolte C."/>
            <person name="Sykes S."/>
            <person name="Wortman J."/>
            <person name="Nusbaum C."/>
            <person name="Birren B."/>
        </authorList>
    </citation>
    <scope>NUCLEOTIDE SEQUENCE [LARGE SCALE GENOMIC DNA]</scope>
    <source>
        <strain evidence="2 3">F0390</strain>
    </source>
</reference>
<sequence length="61" mass="6910">MLIAVQAVHHRQTFQAIQTAQDRALPVPFACPLCCMVCLFFICAMETIELSQHIIKGFHTH</sequence>
<dbReference type="EMBL" id="ADGI01000050">
    <property type="protein sequence ID" value="EGV30708.1"/>
    <property type="molecule type" value="Genomic_DNA"/>
</dbReference>
<name>G1WCD8_9BACT</name>
<keyword evidence="1" id="KW-0472">Membrane</keyword>
<accession>G1WCD8</accession>
<organism evidence="2 3">
    <name type="scientific">Segatella oulorum F0390</name>
    <dbReference type="NCBI Taxonomy" id="702438"/>
    <lineage>
        <taxon>Bacteria</taxon>
        <taxon>Pseudomonadati</taxon>
        <taxon>Bacteroidota</taxon>
        <taxon>Bacteroidia</taxon>
        <taxon>Bacteroidales</taxon>
        <taxon>Prevotellaceae</taxon>
        <taxon>Segatella</taxon>
    </lineage>
</organism>
<keyword evidence="1" id="KW-0812">Transmembrane</keyword>
<keyword evidence="1" id="KW-1133">Transmembrane helix</keyword>
<evidence type="ECO:0000313" key="3">
    <source>
        <dbReference type="Proteomes" id="UP000005141"/>
    </source>
</evidence>
<keyword evidence="3" id="KW-1185">Reference proteome</keyword>
<gene>
    <name evidence="2" type="ORF">HMPREF9431_01489</name>
</gene>
<comment type="caution">
    <text evidence="2">The sequence shown here is derived from an EMBL/GenBank/DDBJ whole genome shotgun (WGS) entry which is preliminary data.</text>
</comment>
<feature type="transmembrane region" description="Helical" evidence="1">
    <location>
        <begin position="27"/>
        <end position="48"/>
    </location>
</feature>
<evidence type="ECO:0000256" key="1">
    <source>
        <dbReference type="SAM" id="Phobius"/>
    </source>
</evidence>